<protein>
    <submittedName>
        <fullName evidence="1">Ferritin-like domain-containing protein</fullName>
    </submittedName>
</protein>
<name>A0ACB8U2Q0_9APHY</name>
<reference evidence="1" key="1">
    <citation type="journal article" date="2021" name="Environ. Microbiol.">
        <title>Gene family expansions and transcriptome signatures uncover fungal adaptations to wood decay.</title>
        <authorList>
            <person name="Hage H."/>
            <person name="Miyauchi S."/>
            <person name="Viragh M."/>
            <person name="Drula E."/>
            <person name="Min B."/>
            <person name="Chaduli D."/>
            <person name="Navarro D."/>
            <person name="Favel A."/>
            <person name="Norest M."/>
            <person name="Lesage-Meessen L."/>
            <person name="Balint B."/>
            <person name="Merenyi Z."/>
            <person name="de Eugenio L."/>
            <person name="Morin E."/>
            <person name="Martinez A.T."/>
            <person name="Baldrian P."/>
            <person name="Stursova M."/>
            <person name="Martinez M.J."/>
            <person name="Novotny C."/>
            <person name="Magnuson J.K."/>
            <person name="Spatafora J.W."/>
            <person name="Maurice S."/>
            <person name="Pangilinan J."/>
            <person name="Andreopoulos W."/>
            <person name="LaButti K."/>
            <person name="Hundley H."/>
            <person name="Na H."/>
            <person name="Kuo A."/>
            <person name="Barry K."/>
            <person name="Lipzen A."/>
            <person name="Henrissat B."/>
            <person name="Riley R."/>
            <person name="Ahrendt S."/>
            <person name="Nagy L.G."/>
            <person name="Grigoriev I.V."/>
            <person name="Martin F."/>
            <person name="Rosso M.N."/>
        </authorList>
    </citation>
    <scope>NUCLEOTIDE SEQUENCE</scope>
    <source>
        <strain evidence="1">CBS 384.51</strain>
    </source>
</reference>
<comment type="caution">
    <text evidence="1">The sequence shown here is derived from an EMBL/GenBank/DDBJ whole genome shotgun (WGS) entry which is preliminary data.</text>
</comment>
<dbReference type="EMBL" id="MU274914">
    <property type="protein sequence ID" value="KAI0088359.1"/>
    <property type="molecule type" value="Genomic_DNA"/>
</dbReference>
<dbReference type="Proteomes" id="UP001055072">
    <property type="component" value="Unassembled WGS sequence"/>
</dbReference>
<evidence type="ECO:0000313" key="2">
    <source>
        <dbReference type="Proteomes" id="UP001055072"/>
    </source>
</evidence>
<organism evidence="1 2">
    <name type="scientific">Irpex rosettiformis</name>
    <dbReference type="NCBI Taxonomy" id="378272"/>
    <lineage>
        <taxon>Eukaryota</taxon>
        <taxon>Fungi</taxon>
        <taxon>Dikarya</taxon>
        <taxon>Basidiomycota</taxon>
        <taxon>Agaricomycotina</taxon>
        <taxon>Agaricomycetes</taxon>
        <taxon>Polyporales</taxon>
        <taxon>Irpicaceae</taxon>
        <taxon>Irpex</taxon>
    </lineage>
</organism>
<proteinExistence type="predicted"/>
<keyword evidence="2" id="KW-1185">Reference proteome</keyword>
<evidence type="ECO:0000313" key="1">
    <source>
        <dbReference type="EMBL" id="KAI0088359.1"/>
    </source>
</evidence>
<sequence length="328" mass="33968">MYASLLFAFGALGASALPNLAVWNGTSPSNCSSSSSSSVNDTQILQFALTLENLENAFYMEGLSKFNDSAFQSAGFAPVIRERYLQIMQHERTHVAFLSAILGNWSTQPCNYTFPLNTVQDFVTTSFALESAGQAAYLGAGSLLQNKSLIPVTGSILSVEGRQASWISSAALNATPWNGPFDTPINASDIFSLASPFITTCPSTNPPLIVTPLNTLTLTPANATAGSNVTVQVGGPDFNSSSIPIISSATPAAAPALGGNFLAYFHGLGVSFSPIAQDNTTSVPTGLQGLVFASVVSTNSSVPSANTTLSGLAPLNIGVQPTADNSLN</sequence>
<accession>A0ACB8U2Q0</accession>
<gene>
    <name evidence="1" type="ORF">BDY19DRAFT_906848</name>
</gene>